<organism evidence="2 3">
    <name type="scientific">Saguinus oedipus</name>
    <name type="common">Cotton-top tamarin</name>
    <name type="synonym">Oedipomidas oedipus</name>
    <dbReference type="NCBI Taxonomy" id="9490"/>
    <lineage>
        <taxon>Eukaryota</taxon>
        <taxon>Metazoa</taxon>
        <taxon>Chordata</taxon>
        <taxon>Craniata</taxon>
        <taxon>Vertebrata</taxon>
        <taxon>Euteleostomi</taxon>
        <taxon>Mammalia</taxon>
        <taxon>Eutheria</taxon>
        <taxon>Euarchontoglires</taxon>
        <taxon>Primates</taxon>
        <taxon>Haplorrhini</taxon>
        <taxon>Platyrrhini</taxon>
        <taxon>Cebidae</taxon>
        <taxon>Callitrichinae</taxon>
        <taxon>Saguinus</taxon>
    </lineage>
</organism>
<evidence type="ECO:0000313" key="3">
    <source>
        <dbReference type="Proteomes" id="UP001266305"/>
    </source>
</evidence>
<accession>A0ABQ9W8L2</accession>
<feature type="compositionally biased region" description="Low complexity" evidence="1">
    <location>
        <begin position="1"/>
        <end position="13"/>
    </location>
</feature>
<sequence length="74" mass="7745">PQRPTAPRRTSPTPEEEGGKLRQAGGEGTSSGNQRRLARPGEGPGQRPWLQPEGRGEESAPSRYAKAAAGALSP</sequence>
<feature type="non-terminal residue" evidence="2">
    <location>
        <position position="1"/>
    </location>
</feature>
<gene>
    <name evidence="2" type="ORF">P7K49_004835</name>
</gene>
<evidence type="ECO:0000256" key="1">
    <source>
        <dbReference type="SAM" id="MobiDB-lite"/>
    </source>
</evidence>
<proteinExistence type="predicted"/>
<dbReference type="Proteomes" id="UP001266305">
    <property type="component" value="Unassembled WGS sequence"/>
</dbReference>
<dbReference type="EMBL" id="JASSZA010000002">
    <property type="protein sequence ID" value="KAK2117948.1"/>
    <property type="molecule type" value="Genomic_DNA"/>
</dbReference>
<evidence type="ECO:0000313" key="2">
    <source>
        <dbReference type="EMBL" id="KAK2117948.1"/>
    </source>
</evidence>
<feature type="non-terminal residue" evidence="2">
    <location>
        <position position="74"/>
    </location>
</feature>
<keyword evidence="3" id="KW-1185">Reference proteome</keyword>
<feature type="region of interest" description="Disordered" evidence="1">
    <location>
        <begin position="1"/>
        <end position="74"/>
    </location>
</feature>
<comment type="caution">
    <text evidence="2">The sequence shown here is derived from an EMBL/GenBank/DDBJ whole genome shotgun (WGS) entry which is preliminary data.</text>
</comment>
<name>A0ABQ9W8L2_SAGOE</name>
<protein>
    <submittedName>
        <fullName evidence="2">Uncharacterized protein</fullName>
    </submittedName>
</protein>
<reference evidence="2 3" key="1">
    <citation type="submission" date="2023-05" db="EMBL/GenBank/DDBJ databases">
        <title>B98-5 Cell Line De Novo Hybrid Assembly: An Optical Mapping Approach.</title>
        <authorList>
            <person name="Kananen K."/>
            <person name="Auerbach J.A."/>
            <person name="Kautto E."/>
            <person name="Blachly J.S."/>
        </authorList>
    </citation>
    <scope>NUCLEOTIDE SEQUENCE [LARGE SCALE GENOMIC DNA]</scope>
    <source>
        <strain evidence="2">B95-8</strain>
        <tissue evidence="2">Cell line</tissue>
    </source>
</reference>